<evidence type="ECO:0000256" key="1">
    <source>
        <dbReference type="ARBA" id="ARBA00023186"/>
    </source>
</evidence>
<dbReference type="Pfam" id="PF14557">
    <property type="entry name" value="AphA_like"/>
    <property type="match status" value="1"/>
</dbReference>
<dbReference type="InterPro" id="IPR036386">
    <property type="entry name" value="HscB_C_sf"/>
</dbReference>
<sequence length="180" mass="19989">MYRDNTLVPTEAVRLLALGCLTESPLTYAQLAQEVKQFTGHIIGPSLDLVGTPLEVLKVERLIAPVEAAASEETALLTVTEAGTAEILRLLKSNSRAPINDVSKLIVALKMRFLHLLSKEDQLIQIDILQELAQRQMEHLSELRAQHTKGRGQLTAWLDHDIDQARGRLNWLSELRAGIA</sequence>
<keyword evidence="3" id="KW-1185">Reference proteome</keyword>
<reference evidence="2 3" key="1">
    <citation type="submission" date="2019-06" db="EMBL/GenBank/DDBJ databases">
        <title>Whole genome sequence for Rhodospirillaceae sp. R148.</title>
        <authorList>
            <person name="Wang G."/>
        </authorList>
    </citation>
    <scope>NUCLEOTIDE SEQUENCE [LARGE SCALE GENOMIC DNA]</scope>
    <source>
        <strain evidence="2 3">R148</strain>
    </source>
</reference>
<keyword evidence="1" id="KW-0143">Chaperone</keyword>
<comment type="caution">
    <text evidence="2">The sequence shown here is derived from an EMBL/GenBank/DDBJ whole genome shotgun (WGS) entry which is preliminary data.</text>
</comment>
<dbReference type="AlphaFoldDB" id="A0A545TXV8"/>
<dbReference type="EMBL" id="VHSH01000002">
    <property type="protein sequence ID" value="TQV82011.1"/>
    <property type="molecule type" value="Genomic_DNA"/>
</dbReference>
<protein>
    <submittedName>
        <fullName evidence="2">Uncharacterized protein</fullName>
    </submittedName>
</protein>
<gene>
    <name evidence="2" type="ORF">FKG95_07195</name>
</gene>
<dbReference type="InterPro" id="IPR029434">
    <property type="entry name" value="Put_trans_reg"/>
</dbReference>
<dbReference type="Gene3D" id="1.20.1280.20">
    <property type="entry name" value="HscB, C-terminal domain"/>
    <property type="match status" value="1"/>
</dbReference>
<dbReference type="RefSeq" id="WP_142895642.1">
    <property type="nucleotide sequence ID" value="NZ_ML660053.1"/>
</dbReference>
<dbReference type="GO" id="GO:0051259">
    <property type="term" value="P:protein complex oligomerization"/>
    <property type="evidence" value="ECO:0007669"/>
    <property type="project" value="InterPro"/>
</dbReference>
<dbReference type="Gene3D" id="1.10.10.10">
    <property type="entry name" value="Winged helix-like DNA-binding domain superfamily/Winged helix DNA-binding domain"/>
    <property type="match status" value="1"/>
</dbReference>
<dbReference type="InterPro" id="IPR036388">
    <property type="entry name" value="WH-like_DNA-bd_sf"/>
</dbReference>
<dbReference type="SUPFAM" id="SSF46785">
    <property type="entry name" value="Winged helix' DNA-binding domain"/>
    <property type="match status" value="1"/>
</dbReference>
<dbReference type="OrthoDB" id="7348141at2"/>
<dbReference type="InterPro" id="IPR036390">
    <property type="entry name" value="WH_DNA-bd_sf"/>
</dbReference>
<organism evidence="2 3">
    <name type="scientific">Denitrobaculum tricleocarpae</name>
    <dbReference type="NCBI Taxonomy" id="2591009"/>
    <lineage>
        <taxon>Bacteria</taxon>
        <taxon>Pseudomonadati</taxon>
        <taxon>Pseudomonadota</taxon>
        <taxon>Alphaproteobacteria</taxon>
        <taxon>Rhodospirillales</taxon>
        <taxon>Rhodospirillaceae</taxon>
        <taxon>Denitrobaculum</taxon>
    </lineage>
</organism>
<accession>A0A545TXV8</accession>
<name>A0A545TXV8_9PROT</name>
<evidence type="ECO:0000313" key="3">
    <source>
        <dbReference type="Proteomes" id="UP000315252"/>
    </source>
</evidence>
<proteinExistence type="predicted"/>
<dbReference type="Proteomes" id="UP000315252">
    <property type="component" value="Unassembled WGS sequence"/>
</dbReference>
<evidence type="ECO:0000313" key="2">
    <source>
        <dbReference type="EMBL" id="TQV82011.1"/>
    </source>
</evidence>